<evidence type="ECO:0000313" key="1">
    <source>
        <dbReference type="EMBL" id="PKI46629.1"/>
    </source>
</evidence>
<comment type="caution">
    <text evidence="1">The sequence shown here is derived from an EMBL/GenBank/DDBJ whole genome shotgun (WGS) entry which is preliminary data.</text>
</comment>
<proteinExistence type="predicted"/>
<protein>
    <submittedName>
        <fullName evidence="1">Uncharacterized protein</fullName>
    </submittedName>
</protein>
<accession>A0A2I0IRK6</accession>
<evidence type="ECO:0000313" key="2">
    <source>
        <dbReference type="Proteomes" id="UP000233551"/>
    </source>
</evidence>
<dbReference type="AlphaFoldDB" id="A0A2I0IRK6"/>
<reference evidence="1 2" key="1">
    <citation type="submission" date="2017-11" db="EMBL/GenBank/DDBJ databases">
        <title>De-novo sequencing of pomegranate (Punica granatum L.) genome.</title>
        <authorList>
            <person name="Akparov Z."/>
            <person name="Amiraslanov A."/>
            <person name="Hajiyeva S."/>
            <person name="Abbasov M."/>
            <person name="Kaur K."/>
            <person name="Hamwieh A."/>
            <person name="Solovyev V."/>
            <person name="Salamov A."/>
            <person name="Braich B."/>
            <person name="Kosarev P."/>
            <person name="Mahmoud A."/>
            <person name="Hajiyev E."/>
            <person name="Babayeva S."/>
            <person name="Izzatullayeva V."/>
            <person name="Mammadov A."/>
            <person name="Mammadov A."/>
            <person name="Sharifova S."/>
            <person name="Ojaghi J."/>
            <person name="Eynullazada K."/>
            <person name="Bayramov B."/>
            <person name="Abdulazimova A."/>
            <person name="Shahmuradov I."/>
        </authorList>
    </citation>
    <scope>NUCLEOTIDE SEQUENCE [LARGE SCALE GENOMIC DNA]</scope>
    <source>
        <strain evidence="2">cv. AG2017</strain>
        <tissue evidence="1">Leaf</tissue>
    </source>
</reference>
<dbReference type="Proteomes" id="UP000233551">
    <property type="component" value="Unassembled WGS sequence"/>
</dbReference>
<dbReference type="EMBL" id="PGOL01002599">
    <property type="protein sequence ID" value="PKI46629.1"/>
    <property type="molecule type" value="Genomic_DNA"/>
</dbReference>
<sequence>MVQWIKFERSGPFGLDMPRSKGKVGWSKGRRGQVAVVDSIAATPNTKSRSTKVTADPNLGDVAAIGAAAADTPPTFILADPSPVFILQNYFY</sequence>
<organism evidence="1 2">
    <name type="scientific">Punica granatum</name>
    <name type="common">Pomegranate</name>
    <dbReference type="NCBI Taxonomy" id="22663"/>
    <lineage>
        <taxon>Eukaryota</taxon>
        <taxon>Viridiplantae</taxon>
        <taxon>Streptophyta</taxon>
        <taxon>Embryophyta</taxon>
        <taxon>Tracheophyta</taxon>
        <taxon>Spermatophyta</taxon>
        <taxon>Magnoliopsida</taxon>
        <taxon>eudicotyledons</taxon>
        <taxon>Gunneridae</taxon>
        <taxon>Pentapetalae</taxon>
        <taxon>rosids</taxon>
        <taxon>malvids</taxon>
        <taxon>Myrtales</taxon>
        <taxon>Lythraceae</taxon>
        <taxon>Punica</taxon>
    </lineage>
</organism>
<gene>
    <name evidence="1" type="ORF">CRG98_032971</name>
</gene>
<name>A0A2I0IRK6_PUNGR</name>
<keyword evidence="2" id="KW-1185">Reference proteome</keyword>